<feature type="transmembrane region" description="Helical" evidence="1">
    <location>
        <begin position="29"/>
        <end position="49"/>
    </location>
</feature>
<protein>
    <submittedName>
        <fullName evidence="3">VanZ family protein</fullName>
    </submittedName>
</protein>
<feature type="transmembrane region" description="Helical" evidence="1">
    <location>
        <begin position="85"/>
        <end position="104"/>
    </location>
</feature>
<dbReference type="NCBIfam" id="NF037970">
    <property type="entry name" value="vanZ_1"/>
    <property type="match status" value="1"/>
</dbReference>
<accession>A0AAX3LTG8</accession>
<proteinExistence type="predicted"/>
<sequence length="171" mass="18000">MTLHANTALMGIHPEERCVAQGQTKLRRVAIGSAVTLVLAVIIAVLTLAPMPSGGPAGSDKIYHVLAFACLAFPLPLVRLRLALWVILGVIAYGGMIEIIQPFFGRQAEWADLVADGIGAILGAGVARQLGPWLRGTSGEYEKDDPMTAAWLAEDAALTGGGLTLSRSRSK</sequence>
<keyword evidence="1" id="KW-0812">Transmembrane</keyword>
<dbReference type="PANTHER" id="PTHR28008">
    <property type="entry name" value="DOMAIN PROTEIN, PUTATIVE (AFU_ORTHOLOGUE AFUA_3G10980)-RELATED"/>
    <property type="match status" value="1"/>
</dbReference>
<evidence type="ECO:0000259" key="2">
    <source>
        <dbReference type="Pfam" id="PF04892"/>
    </source>
</evidence>
<dbReference type="InterPro" id="IPR006976">
    <property type="entry name" value="VanZ-like"/>
</dbReference>
<dbReference type="Pfam" id="PF04892">
    <property type="entry name" value="VanZ"/>
    <property type="match status" value="1"/>
</dbReference>
<dbReference type="EMBL" id="CP116423">
    <property type="protein sequence ID" value="WCE71563.1"/>
    <property type="molecule type" value="Genomic_DNA"/>
</dbReference>
<organism evidence="3 4">
    <name type="scientific">Sulfitobacter faviae</name>
    <dbReference type="NCBI Taxonomy" id="1775881"/>
    <lineage>
        <taxon>Bacteria</taxon>
        <taxon>Pseudomonadati</taxon>
        <taxon>Pseudomonadota</taxon>
        <taxon>Alphaproteobacteria</taxon>
        <taxon>Rhodobacterales</taxon>
        <taxon>Roseobacteraceae</taxon>
        <taxon>Sulfitobacter</taxon>
    </lineage>
</organism>
<dbReference type="AlphaFoldDB" id="A0AAX3LTG8"/>
<feature type="domain" description="VanZ-like" evidence="2">
    <location>
        <begin position="62"/>
        <end position="128"/>
    </location>
</feature>
<keyword evidence="1" id="KW-0472">Membrane</keyword>
<evidence type="ECO:0000313" key="3">
    <source>
        <dbReference type="EMBL" id="WCE71563.1"/>
    </source>
</evidence>
<dbReference type="Proteomes" id="UP001210770">
    <property type="component" value="Chromosome"/>
</dbReference>
<evidence type="ECO:0000313" key="4">
    <source>
        <dbReference type="Proteomes" id="UP001210770"/>
    </source>
</evidence>
<gene>
    <name evidence="3" type="ORF">PL336_06960</name>
</gene>
<keyword evidence="1" id="KW-1133">Transmembrane helix</keyword>
<name>A0AAX3LTG8_9RHOB</name>
<evidence type="ECO:0000256" key="1">
    <source>
        <dbReference type="SAM" id="Phobius"/>
    </source>
</evidence>
<reference evidence="3" key="1">
    <citation type="submission" date="2023-01" db="EMBL/GenBank/DDBJ databases">
        <title>Comparative genomic analysis of cold water coral derived Sulfitobacter faviae: insights into their metabolism and habitat adaptation.</title>
        <authorList>
            <person name="Guo Y."/>
            <person name="Lin S."/>
            <person name="Huang Z."/>
            <person name="Tang K."/>
            <person name="Wang X."/>
        </authorList>
    </citation>
    <scope>NUCLEOTIDE SEQUENCE</scope>
    <source>
        <strain evidence="3">SCSIO W_1865</strain>
    </source>
</reference>
<dbReference type="PANTHER" id="PTHR28008:SF1">
    <property type="entry name" value="DOMAIN PROTEIN, PUTATIVE (AFU_ORTHOLOGUE AFUA_3G10980)-RELATED"/>
    <property type="match status" value="1"/>
</dbReference>
<dbReference type="RefSeq" id="WP_271689716.1">
    <property type="nucleotide sequence ID" value="NZ_CP116423.1"/>
</dbReference>